<accession>A0A1H3US58</accession>
<sequence length="55" mass="6061">MLLTLRVMSTAPPGFPARKELIPSCGDVGQLQVDSHSEIIIRRSHMRNLISETGT</sequence>
<dbReference type="EMBL" id="FNQB01000005">
    <property type="protein sequence ID" value="SDZ65187.1"/>
    <property type="molecule type" value="Genomic_DNA"/>
</dbReference>
<keyword evidence="2" id="KW-1185">Reference proteome</keyword>
<reference evidence="2" key="1">
    <citation type="submission" date="2016-10" db="EMBL/GenBank/DDBJ databases">
        <authorList>
            <person name="Varghese N."/>
            <person name="Submissions S."/>
        </authorList>
    </citation>
    <scope>NUCLEOTIDE SEQUENCE [LARGE SCALE GENOMIC DNA]</scope>
    <source>
        <strain evidence="2">DSM 44718</strain>
    </source>
</reference>
<gene>
    <name evidence="1" type="ORF">SAMN05421684_7954</name>
</gene>
<proteinExistence type="predicted"/>
<organism evidence="1 2">
    <name type="scientific">Asanoa ishikariensis</name>
    <dbReference type="NCBI Taxonomy" id="137265"/>
    <lineage>
        <taxon>Bacteria</taxon>
        <taxon>Bacillati</taxon>
        <taxon>Actinomycetota</taxon>
        <taxon>Actinomycetes</taxon>
        <taxon>Micromonosporales</taxon>
        <taxon>Micromonosporaceae</taxon>
        <taxon>Asanoa</taxon>
    </lineage>
</organism>
<name>A0A1H3US58_9ACTN</name>
<protein>
    <submittedName>
        <fullName evidence="1">Uncharacterized protein</fullName>
    </submittedName>
</protein>
<evidence type="ECO:0000313" key="2">
    <source>
        <dbReference type="Proteomes" id="UP000199632"/>
    </source>
</evidence>
<dbReference type="AlphaFoldDB" id="A0A1H3US58"/>
<dbReference type="Proteomes" id="UP000199632">
    <property type="component" value="Unassembled WGS sequence"/>
</dbReference>
<evidence type="ECO:0000313" key="1">
    <source>
        <dbReference type="EMBL" id="SDZ65187.1"/>
    </source>
</evidence>